<dbReference type="EMBL" id="JANIEX010000175">
    <property type="protein sequence ID" value="KAJ3571673.1"/>
    <property type="molecule type" value="Genomic_DNA"/>
</dbReference>
<keyword evidence="7" id="KW-1185">Reference proteome</keyword>
<accession>A0AAD5VYV3</accession>
<evidence type="ECO:0000256" key="5">
    <source>
        <dbReference type="SAM" id="Phobius"/>
    </source>
</evidence>
<feature type="transmembrane region" description="Helical" evidence="5">
    <location>
        <begin position="368"/>
        <end position="391"/>
    </location>
</feature>
<feature type="transmembrane region" description="Helical" evidence="5">
    <location>
        <begin position="263"/>
        <end position="292"/>
    </location>
</feature>
<dbReference type="Proteomes" id="UP001213000">
    <property type="component" value="Unassembled WGS sequence"/>
</dbReference>
<keyword evidence="2 5" id="KW-0812">Transmembrane</keyword>
<comment type="caution">
    <text evidence="6">The sequence shown here is derived from an EMBL/GenBank/DDBJ whole genome shotgun (WGS) entry which is preliminary data.</text>
</comment>
<dbReference type="Gene3D" id="1.20.1250.20">
    <property type="entry name" value="MFS general substrate transporter like domains"/>
    <property type="match status" value="1"/>
</dbReference>
<evidence type="ECO:0000313" key="6">
    <source>
        <dbReference type="EMBL" id="KAJ3571673.1"/>
    </source>
</evidence>
<evidence type="ECO:0000256" key="4">
    <source>
        <dbReference type="ARBA" id="ARBA00023136"/>
    </source>
</evidence>
<feature type="transmembrane region" description="Helical" evidence="5">
    <location>
        <begin position="136"/>
        <end position="159"/>
    </location>
</feature>
<dbReference type="PANTHER" id="PTHR21576">
    <property type="entry name" value="UNCHARACTERIZED NODULIN-LIKE PROTEIN"/>
    <property type="match status" value="1"/>
</dbReference>
<dbReference type="Pfam" id="PF07690">
    <property type="entry name" value="MFS_1"/>
    <property type="match status" value="1"/>
</dbReference>
<dbReference type="PANTHER" id="PTHR21576:SF160">
    <property type="entry name" value="NODULIN-LIKE DOMAIN-CONTAINING PROTEIN"/>
    <property type="match status" value="1"/>
</dbReference>
<sequence>MTNGLAPPLLSVPRLTTLTASLLVALSSGTGYLFSAWAPQLGAKLHISHTQINLIGLAGMAPQPVLRYQDLSGAGHSGLKYFFDAGVPQGADSISTFVFVSLVLCSCMTGIGASSGGTGATNATAKSFPDKARATATGIVISGYGLSAFVFSAIAHMLFAAGNTSAFLLLLAIGTSVPMLVGTFLVRIIPLQSPGAGERKAATSTSALPVDESRVGLLEHEDSDVEFVELDGFSEEHGDFSQKRKYGTSPNIFGAKLWKSYDFWLLFTLLSLLAGTGLMYISNVGAMSQILYAKNNPKYDEVEVAKWQTTQVSTISIMSFSGRLLIGIVSDIAKNTLGLPRSYCLILVSIGICLSQVIAANIDKITSLWLSSSILGLSYGSLFSLFPQVCIDWFGLPHFAENWGYLNLAPMVAGNIFMLFFGRNLDAHEAISHSTSATSRALSALMRRAGGLSQPGETPKCLEGKECYVAALHLTAVMTFGCILLSVVAAWRDRRKGLVVVDDVDVDEK</sequence>
<feature type="transmembrane region" description="Helical" evidence="5">
    <location>
        <begin position="403"/>
        <end position="422"/>
    </location>
</feature>
<reference evidence="6" key="1">
    <citation type="submission" date="2022-07" db="EMBL/GenBank/DDBJ databases">
        <title>Genome Sequence of Leucocoprinus birnbaumii.</title>
        <authorList>
            <person name="Buettner E."/>
        </authorList>
    </citation>
    <scope>NUCLEOTIDE SEQUENCE</scope>
    <source>
        <strain evidence="6">VT141</strain>
    </source>
</reference>
<evidence type="ECO:0008006" key="8">
    <source>
        <dbReference type="Google" id="ProtNLM"/>
    </source>
</evidence>
<organism evidence="6 7">
    <name type="scientific">Leucocoprinus birnbaumii</name>
    <dbReference type="NCBI Taxonomy" id="56174"/>
    <lineage>
        <taxon>Eukaryota</taxon>
        <taxon>Fungi</taxon>
        <taxon>Dikarya</taxon>
        <taxon>Basidiomycota</taxon>
        <taxon>Agaricomycotina</taxon>
        <taxon>Agaricomycetes</taxon>
        <taxon>Agaricomycetidae</taxon>
        <taxon>Agaricales</taxon>
        <taxon>Agaricineae</taxon>
        <taxon>Agaricaceae</taxon>
        <taxon>Leucocoprinus</taxon>
    </lineage>
</organism>
<keyword evidence="4 5" id="KW-0472">Membrane</keyword>
<keyword evidence="3 5" id="KW-1133">Transmembrane helix</keyword>
<protein>
    <recommendedName>
        <fullName evidence="8">MFS general substrate transporter</fullName>
    </recommendedName>
</protein>
<evidence type="ECO:0000313" key="7">
    <source>
        <dbReference type="Proteomes" id="UP001213000"/>
    </source>
</evidence>
<evidence type="ECO:0000256" key="1">
    <source>
        <dbReference type="ARBA" id="ARBA00004141"/>
    </source>
</evidence>
<dbReference type="GO" id="GO:0022857">
    <property type="term" value="F:transmembrane transporter activity"/>
    <property type="evidence" value="ECO:0007669"/>
    <property type="project" value="InterPro"/>
</dbReference>
<feature type="transmembrane region" description="Helical" evidence="5">
    <location>
        <begin position="342"/>
        <end position="362"/>
    </location>
</feature>
<feature type="transmembrane region" description="Helical" evidence="5">
    <location>
        <begin position="20"/>
        <end position="38"/>
    </location>
</feature>
<name>A0AAD5VYV3_9AGAR</name>
<proteinExistence type="predicted"/>
<feature type="transmembrane region" description="Helical" evidence="5">
    <location>
        <begin position="468"/>
        <end position="491"/>
    </location>
</feature>
<evidence type="ECO:0000256" key="2">
    <source>
        <dbReference type="ARBA" id="ARBA00022692"/>
    </source>
</evidence>
<dbReference type="GO" id="GO:0000329">
    <property type="term" value="C:fungal-type vacuole membrane"/>
    <property type="evidence" value="ECO:0007669"/>
    <property type="project" value="TreeGrafter"/>
</dbReference>
<gene>
    <name evidence="6" type="ORF">NP233_g3602</name>
</gene>
<dbReference type="AlphaFoldDB" id="A0AAD5VYV3"/>
<feature type="transmembrane region" description="Helical" evidence="5">
    <location>
        <begin position="165"/>
        <end position="189"/>
    </location>
</feature>
<dbReference type="SUPFAM" id="SSF103473">
    <property type="entry name" value="MFS general substrate transporter"/>
    <property type="match status" value="1"/>
</dbReference>
<dbReference type="InterPro" id="IPR036259">
    <property type="entry name" value="MFS_trans_sf"/>
</dbReference>
<dbReference type="InterPro" id="IPR011701">
    <property type="entry name" value="MFS"/>
</dbReference>
<comment type="subcellular location">
    <subcellularLocation>
        <location evidence="1">Membrane</location>
        <topology evidence="1">Multi-pass membrane protein</topology>
    </subcellularLocation>
</comment>
<evidence type="ECO:0000256" key="3">
    <source>
        <dbReference type="ARBA" id="ARBA00022989"/>
    </source>
</evidence>